<evidence type="ECO:0000256" key="3">
    <source>
        <dbReference type="ARBA" id="ARBA00022512"/>
    </source>
</evidence>
<evidence type="ECO:0000256" key="2">
    <source>
        <dbReference type="ARBA" id="ARBA00008834"/>
    </source>
</evidence>
<dbReference type="Gramene" id="XM_028367982.1">
    <property type="protein sequence ID" value="XP_028223783.1"/>
    <property type="gene ID" value="LOC114405460"/>
</dbReference>
<dbReference type="Proteomes" id="UP000289340">
    <property type="component" value="Chromosome 3"/>
</dbReference>
<keyword evidence="3" id="KW-0134">Cell wall</keyword>
<evidence type="ECO:0000256" key="4">
    <source>
        <dbReference type="ARBA" id="ARBA00022525"/>
    </source>
</evidence>
<feature type="signal peptide" evidence="10">
    <location>
        <begin position="1"/>
        <end position="19"/>
    </location>
</feature>
<gene>
    <name evidence="11" type="ORF">D0Y65_006660</name>
    <name evidence="12" type="ORF">D0Y65_006662</name>
</gene>
<feature type="active site" evidence="8">
    <location>
        <position position="243"/>
    </location>
</feature>
<dbReference type="SMART" id="SM00710">
    <property type="entry name" value="PbH1"/>
    <property type="match status" value="6"/>
</dbReference>
<evidence type="ECO:0000256" key="9">
    <source>
        <dbReference type="RuleBase" id="RU361169"/>
    </source>
</evidence>
<keyword evidence="6 9" id="KW-0326">Glycosidase</keyword>
<dbReference type="InterPro" id="IPR000743">
    <property type="entry name" value="Glyco_hydro_28"/>
</dbReference>
<evidence type="ECO:0000256" key="10">
    <source>
        <dbReference type="SAM" id="SignalP"/>
    </source>
</evidence>
<keyword evidence="10" id="KW-0732">Signal</keyword>
<dbReference type="PROSITE" id="PS00502">
    <property type="entry name" value="POLYGALACTURONASE"/>
    <property type="match status" value="1"/>
</dbReference>
<dbReference type="GO" id="GO:0005975">
    <property type="term" value="P:carbohydrate metabolic process"/>
    <property type="evidence" value="ECO:0007669"/>
    <property type="project" value="InterPro"/>
</dbReference>
<comment type="caution">
    <text evidence="11">The sequence shown here is derived from an EMBL/GenBank/DDBJ whole genome shotgun (WGS) entry which is preliminary data.</text>
</comment>
<sequence length="388" mass="41182">MQSLITCVLIIAFISPCLCHRWNVGTQNTIYNVIDFGAVGDGKTDDTQAFLKAWQSMCEAQGTSTLLIPPNKVFLVTSMLLKGPCVAPSVQIQLQGVIVAPTKDAWVEGNLNTLIMISNVNGLTIDGSGGLIDGYGSAWWACKSCPRPSVLIINSCNSVSVTNLNMINSPKSHIHVNGCEGATFSHINISAPGDSPNTDGFDISTSKNIMIEDSTIATGDDCIAISGGSSYINVTGIACGPGHGISIGSLGKKFDTVQEVYVRNCSFIRTTNGARIKTFPNGMGYAKQITFEDITLEQTRNPIIIDQEYRDLTNQAVEVSDVTYRGIHGTSLDGRAITLDCGESGCYGIVLDQINIVSCLTGKSASCFCNNAHGTATATNPNCTCLLP</sequence>
<dbReference type="SUPFAM" id="SSF51126">
    <property type="entry name" value="Pectin lyase-like"/>
    <property type="match status" value="1"/>
</dbReference>
<dbReference type="GO" id="GO:0004650">
    <property type="term" value="F:polygalacturonase activity"/>
    <property type="evidence" value="ECO:0007669"/>
    <property type="project" value="InterPro"/>
</dbReference>
<dbReference type="Gramene" id="XM_028367979.1">
    <property type="protein sequence ID" value="XP_028223780.1"/>
    <property type="gene ID" value="LOC114405459"/>
</dbReference>
<reference evidence="11 13" key="1">
    <citation type="submission" date="2018-09" db="EMBL/GenBank/DDBJ databases">
        <title>A high-quality reference genome of wild soybean provides a powerful tool to mine soybean genomes.</title>
        <authorList>
            <person name="Xie M."/>
            <person name="Chung C.Y.L."/>
            <person name="Li M.-W."/>
            <person name="Wong F.-L."/>
            <person name="Chan T.-F."/>
            <person name="Lam H.-M."/>
        </authorList>
    </citation>
    <scope>NUCLEOTIDE SEQUENCE [LARGE SCALE GENOMIC DNA]</scope>
    <source>
        <strain evidence="13">cv. W05</strain>
        <tissue evidence="11">Hypocotyl of etiolated seedlings</tissue>
    </source>
</reference>
<keyword evidence="13" id="KW-1185">Reference proteome</keyword>
<evidence type="ECO:0000256" key="5">
    <source>
        <dbReference type="ARBA" id="ARBA00022801"/>
    </source>
</evidence>
<feature type="chain" id="PRO_5036113191" evidence="10">
    <location>
        <begin position="20"/>
        <end position="388"/>
    </location>
</feature>
<keyword evidence="4" id="KW-0964">Secreted</keyword>
<dbReference type="EMBL" id="QZWG01000003">
    <property type="protein sequence ID" value="RZC19902.1"/>
    <property type="molecule type" value="Genomic_DNA"/>
</dbReference>
<comment type="similarity">
    <text evidence="2 9">Belongs to the glycosyl hydrolase 28 family.</text>
</comment>
<evidence type="ECO:0000313" key="13">
    <source>
        <dbReference type="Proteomes" id="UP000289340"/>
    </source>
</evidence>
<evidence type="ECO:0000313" key="12">
    <source>
        <dbReference type="EMBL" id="RZC19902.1"/>
    </source>
</evidence>
<dbReference type="GO" id="GO:0071555">
    <property type="term" value="P:cell wall organization"/>
    <property type="evidence" value="ECO:0007669"/>
    <property type="project" value="UniProtKB-KW"/>
</dbReference>
<comment type="subcellular location">
    <subcellularLocation>
        <location evidence="1">Secreted</location>
        <location evidence="1">Cell wall</location>
    </subcellularLocation>
</comment>
<dbReference type="AlphaFoldDB" id="A0A445L9T9"/>
<accession>A0A445L9T9</accession>
<keyword evidence="5 9" id="KW-0378">Hydrolase</keyword>
<name>A0A445L9T9_GLYSO</name>
<dbReference type="InterPro" id="IPR012334">
    <property type="entry name" value="Pectin_lyas_fold"/>
</dbReference>
<proteinExistence type="inferred from homology"/>
<evidence type="ECO:0000256" key="6">
    <source>
        <dbReference type="ARBA" id="ARBA00023295"/>
    </source>
</evidence>
<protein>
    <submittedName>
        <fullName evidence="11">Putative polygalacturonase</fullName>
    </submittedName>
</protein>
<dbReference type="Gene3D" id="2.160.20.10">
    <property type="entry name" value="Single-stranded right-handed beta-helix, Pectin lyase-like"/>
    <property type="match status" value="1"/>
</dbReference>
<dbReference type="PANTHER" id="PTHR31375">
    <property type="match status" value="1"/>
</dbReference>
<keyword evidence="7" id="KW-0961">Cell wall biogenesis/degradation</keyword>
<dbReference type="EMBL" id="QZWG01000003">
    <property type="protein sequence ID" value="RZC19900.1"/>
    <property type="molecule type" value="Genomic_DNA"/>
</dbReference>
<dbReference type="SMR" id="A0A445L9T9"/>
<evidence type="ECO:0000256" key="7">
    <source>
        <dbReference type="ARBA" id="ARBA00023316"/>
    </source>
</evidence>
<dbReference type="InterPro" id="IPR011050">
    <property type="entry name" value="Pectin_lyase_fold/virulence"/>
</dbReference>
<evidence type="ECO:0000256" key="1">
    <source>
        <dbReference type="ARBA" id="ARBA00004191"/>
    </source>
</evidence>
<evidence type="ECO:0000313" key="11">
    <source>
        <dbReference type="EMBL" id="RZC19900.1"/>
    </source>
</evidence>
<organism evidence="11 13">
    <name type="scientific">Glycine soja</name>
    <name type="common">Wild soybean</name>
    <dbReference type="NCBI Taxonomy" id="3848"/>
    <lineage>
        <taxon>Eukaryota</taxon>
        <taxon>Viridiplantae</taxon>
        <taxon>Streptophyta</taxon>
        <taxon>Embryophyta</taxon>
        <taxon>Tracheophyta</taxon>
        <taxon>Spermatophyta</taxon>
        <taxon>Magnoliopsida</taxon>
        <taxon>eudicotyledons</taxon>
        <taxon>Gunneridae</taxon>
        <taxon>Pentapetalae</taxon>
        <taxon>rosids</taxon>
        <taxon>fabids</taxon>
        <taxon>Fabales</taxon>
        <taxon>Fabaceae</taxon>
        <taxon>Papilionoideae</taxon>
        <taxon>50 kb inversion clade</taxon>
        <taxon>NPAAA clade</taxon>
        <taxon>indigoferoid/millettioid clade</taxon>
        <taxon>Phaseoleae</taxon>
        <taxon>Glycine</taxon>
        <taxon>Glycine subgen. Soja</taxon>
    </lineage>
</organism>
<dbReference type="InterPro" id="IPR006626">
    <property type="entry name" value="PbH1"/>
</dbReference>
<evidence type="ECO:0000256" key="8">
    <source>
        <dbReference type="PROSITE-ProRule" id="PRU10052"/>
    </source>
</evidence>
<dbReference type="Pfam" id="PF00295">
    <property type="entry name" value="Glyco_hydro_28"/>
    <property type="match status" value="1"/>
</dbReference>